<dbReference type="Proteomes" id="UP000179807">
    <property type="component" value="Unassembled WGS sequence"/>
</dbReference>
<feature type="transmembrane region" description="Helical" evidence="6">
    <location>
        <begin position="54"/>
        <end position="71"/>
    </location>
</feature>
<feature type="transmembrane region" description="Helical" evidence="6">
    <location>
        <begin position="265"/>
        <end position="291"/>
    </location>
</feature>
<organism evidence="8 9">
    <name type="scientific">Tritrichomonas foetus</name>
    <dbReference type="NCBI Taxonomy" id="1144522"/>
    <lineage>
        <taxon>Eukaryota</taxon>
        <taxon>Metamonada</taxon>
        <taxon>Parabasalia</taxon>
        <taxon>Tritrichomonadida</taxon>
        <taxon>Tritrichomonadidae</taxon>
        <taxon>Tritrichomonas</taxon>
    </lineage>
</organism>
<evidence type="ECO:0000256" key="2">
    <source>
        <dbReference type="ARBA" id="ARBA00022448"/>
    </source>
</evidence>
<feature type="transmembrane region" description="Helical" evidence="6">
    <location>
        <begin position="312"/>
        <end position="331"/>
    </location>
</feature>
<keyword evidence="4 6" id="KW-1133">Transmembrane helix</keyword>
<accession>A0A1J4K5E5</accession>
<evidence type="ECO:0000256" key="1">
    <source>
        <dbReference type="ARBA" id="ARBA00004141"/>
    </source>
</evidence>
<dbReference type="EMBL" id="MLAK01000727">
    <property type="protein sequence ID" value="OHT06419.1"/>
    <property type="molecule type" value="Genomic_DNA"/>
</dbReference>
<evidence type="ECO:0000256" key="3">
    <source>
        <dbReference type="ARBA" id="ARBA00022692"/>
    </source>
</evidence>
<dbReference type="VEuPathDB" id="TrichDB:TRFO_05631"/>
<feature type="transmembrane region" description="Helical" evidence="6">
    <location>
        <begin position="180"/>
        <end position="200"/>
    </location>
</feature>
<keyword evidence="2" id="KW-0813">Transport</keyword>
<feature type="transmembrane region" description="Helical" evidence="6">
    <location>
        <begin position="370"/>
        <end position="394"/>
    </location>
</feature>
<comment type="subcellular location">
    <subcellularLocation>
        <location evidence="1">Membrane</location>
        <topology evidence="1">Multi-pass membrane protein</topology>
    </subcellularLocation>
</comment>
<keyword evidence="3 6" id="KW-0812">Transmembrane</keyword>
<feature type="transmembrane region" description="Helical" evidence="6">
    <location>
        <begin position="499"/>
        <end position="524"/>
    </location>
</feature>
<sequence length="528" mass="57765">MSEALVSIGDEQMIIDQPEENSYSRLQRLSNMDNDQVRKNVYNVNEYQKKKSPSFLPIICVAIFAIIYCCPIMTKTPTAHSCLAILITAAFCWGTELIPSYATAYLVPASCIWLRVGYDAETGTRIKASVLATKLANKFMDPIIFVFLGSLTISAALTKLEITDRVSAFMLSHISPKPRIVLLALMILNFCIAAFLSNVASTTLVLTFSLPIIRSLDPEDKFINAILFGLAWSGNAGGMPTTISSPQNILAIKYINDKSAKPISFIQWMAFATPTAIVLLFFFWLYLIILYKPKTDKLTVSGSTQEFKPWSFRHTLACITTVATIVLWALNETFSEYLGHVGITSLIPVMVFFSCGILDSHDFGTLRWSTLVLMGGGLALGEAMTVSGLLDIIANTISSTLGGLNIWVVLIIVMLIEAILTSVINHTSAAAILFPVLQVIGDSLHHPTVLLTSSALMISCSQLFHISSFPNALISGVQRHLRYDPSKLTSESFLTGKNFFIVGWPTVLGGVAILASIGYGLILAMKFE</sequence>
<dbReference type="RefSeq" id="XP_068359555.1">
    <property type="nucleotide sequence ID" value="XM_068492610.1"/>
</dbReference>
<evidence type="ECO:0000313" key="9">
    <source>
        <dbReference type="Proteomes" id="UP000179807"/>
    </source>
</evidence>
<evidence type="ECO:0000256" key="5">
    <source>
        <dbReference type="ARBA" id="ARBA00023136"/>
    </source>
</evidence>
<reference evidence="8" key="1">
    <citation type="submission" date="2016-10" db="EMBL/GenBank/DDBJ databases">
        <authorList>
            <person name="Benchimol M."/>
            <person name="Almeida L.G."/>
            <person name="Vasconcelos A.T."/>
            <person name="Perreira-Neves A."/>
            <person name="Rosa I.A."/>
            <person name="Tasca T."/>
            <person name="Bogo M.R."/>
            <person name="de Souza W."/>
        </authorList>
    </citation>
    <scope>NUCLEOTIDE SEQUENCE [LARGE SCALE GENOMIC DNA]</scope>
    <source>
        <strain evidence="8">K</strain>
    </source>
</reference>
<evidence type="ECO:0000256" key="6">
    <source>
        <dbReference type="SAM" id="Phobius"/>
    </source>
</evidence>
<dbReference type="GO" id="GO:0006817">
    <property type="term" value="P:phosphate ion transport"/>
    <property type="evidence" value="ECO:0007669"/>
    <property type="project" value="TreeGrafter"/>
</dbReference>
<name>A0A1J4K5E5_9EUKA</name>
<dbReference type="GO" id="GO:0005315">
    <property type="term" value="F:phosphate transmembrane transporter activity"/>
    <property type="evidence" value="ECO:0007669"/>
    <property type="project" value="TreeGrafter"/>
</dbReference>
<feature type="transmembrane region" description="Helical" evidence="6">
    <location>
        <begin position="406"/>
        <end position="437"/>
    </location>
</feature>
<proteinExistence type="predicted"/>
<comment type="caution">
    <text evidence="8">The sequence shown here is derived from an EMBL/GenBank/DDBJ whole genome shotgun (WGS) entry which is preliminary data.</text>
</comment>
<dbReference type="PANTHER" id="PTHR10283">
    <property type="entry name" value="SOLUTE CARRIER FAMILY 13 MEMBER"/>
    <property type="match status" value="1"/>
</dbReference>
<dbReference type="GO" id="GO:0005886">
    <property type="term" value="C:plasma membrane"/>
    <property type="evidence" value="ECO:0007669"/>
    <property type="project" value="TreeGrafter"/>
</dbReference>
<dbReference type="GO" id="GO:0006797">
    <property type="term" value="P:polyphosphate metabolic process"/>
    <property type="evidence" value="ECO:0007669"/>
    <property type="project" value="TreeGrafter"/>
</dbReference>
<keyword evidence="9" id="KW-1185">Reference proteome</keyword>
<dbReference type="OrthoDB" id="10260443at2759"/>
<dbReference type="InterPro" id="IPR004680">
    <property type="entry name" value="Cit_transptr-like_dom"/>
</dbReference>
<evidence type="ECO:0000259" key="7">
    <source>
        <dbReference type="Pfam" id="PF03600"/>
    </source>
</evidence>
<dbReference type="GeneID" id="94827314"/>
<feature type="transmembrane region" description="Helical" evidence="6">
    <location>
        <begin position="143"/>
        <end position="160"/>
    </location>
</feature>
<feature type="transmembrane region" description="Helical" evidence="6">
    <location>
        <begin position="83"/>
        <end position="107"/>
    </location>
</feature>
<protein>
    <submittedName>
        <fullName evidence="8">Sodium:sulfate symporter transmembrane region family protein</fullName>
    </submittedName>
</protein>
<keyword evidence="5 6" id="KW-0472">Membrane</keyword>
<gene>
    <name evidence="8" type="ORF">TRFO_05631</name>
</gene>
<feature type="domain" description="Citrate transporter-like" evidence="7">
    <location>
        <begin position="130"/>
        <end position="454"/>
    </location>
</feature>
<evidence type="ECO:0000256" key="4">
    <source>
        <dbReference type="ARBA" id="ARBA00022989"/>
    </source>
</evidence>
<feature type="transmembrane region" description="Helical" evidence="6">
    <location>
        <begin position="337"/>
        <end position="358"/>
    </location>
</feature>
<dbReference type="PANTHER" id="PTHR10283:SF92">
    <property type="entry name" value="LOW-AFFINITY PHOSPHATE TRANSPORTER PHO91"/>
    <property type="match status" value="1"/>
</dbReference>
<dbReference type="AlphaFoldDB" id="A0A1J4K5E5"/>
<dbReference type="Pfam" id="PF03600">
    <property type="entry name" value="CitMHS"/>
    <property type="match status" value="1"/>
</dbReference>
<evidence type="ECO:0000313" key="8">
    <source>
        <dbReference type="EMBL" id="OHT06419.1"/>
    </source>
</evidence>